<dbReference type="InterPro" id="IPR023525">
    <property type="entry name" value="Ureidogly_lyase_bac"/>
</dbReference>
<dbReference type="GO" id="GO:0004848">
    <property type="term" value="F:ureidoglycolate hydrolase activity"/>
    <property type="evidence" value="ECO:0007669"/>
    <property type="project" value="InterPro"/>
</dbReference>
<keyword evidence="11" id="KW-1185">Reference proteome</keyword>
<evidence type="ECO:0000259" key="9">
    <source>
        <dbReference type="Pfam" id="PF09349"/>
    </source>
</evidence>
<evidence type="ECO:0000256" key="3">
    <source>
        <dbReference type="ARBA" id="ARBA00011738"/>
    </source>
</evidence>
<comment type="function">
    <text evidence="8">Catalyzes the catabolism of the allantoin degradation intermediate (S)-ureidoglycolate, generating urea and glyoxylate. Involved in the utilization of allantoin as nitrogen source.</text>
</comment>
<dbReference type="NCBIfam" id="NF009932">
    <property type="entry name" value="PRK13395.1"/>
    <property type="match status" value="1"/>
</dbReference>
<dbReference type="UniPathway" id="UPA00394">
    <property type="reaction ID" value="UER00652"/>
</dbReference>
<dbReference type="CDD" id="cd20298">
    <property type="entry name" value="cupin_UAH"/>
    <property type="match status" value="1"/>
</dbReference>
<dbReference type="Pfam" id="PF04115">
    <property type="entry name" value="Ureidogly_lyase"/>
    <property type="match status" value="1"/>
</dbReference>
<dbReference type="Gene3D" id="2.60.120.480">
    <property type="entry name" value="Ureidoglycolate hydrolase"/>
    <property type="match status" value="1"/>
</dbReference>
<comment type="caution">
    <text evidence="10">The sequence shown here is derived from an EMBL/GenBank/DDBJ whole genome shotgun (WGS) entry which is preliminary data.</text>
</comment>
<comment type="subunit">
    <text evidence="3 8">Homodimer.</text>
</comment>
<dbReference type="HAMAP" id="MF_00616">
    <property type="entry name" value="Ureidogly_lyase"/>
    <property type="match status" value="1"/>
</dbReference>
<evidence type="ECO:0000256" key="5">
    <source>
        <dbReference type="ARBA" id="ARBA00022793"/>
    </source>
</evidence>
<evidence type="ECO:0000256" key="6">
    <source>
        <dbReference type="ARBA" id="ARBA00023239"/>
    </source>
</evidence>
<dbReference type="EC" id="4.3.2.3" evidence="8"/>
<dbReference type="PANTHER" id="PTHR43466:SF1">
    <property type="entry name" value="2-OXO-4-HYDROXY-4-CARBOXY-5-UREIDOIMIDAZOLINE DECARBOXYLASE-RELATED"/>
    <property type="match status" value="1"/>
</dbReference>
<dbReference type="PANTHER" id="PTHR43466">
    <property type="entry name" value="2-OXO-4-HYDROXY-4-CARBOXY-5-UREIDOIMIDAZOLINE DECARBOXYLASE-RELATED"/>
    <property type="match status" value="1"/>
</dbReference>
<dbReference type="InterPro" id="IPR036778">
    <property type="entry name" value="OHCU_decarboxylase_sf"/>
</dbReference>
<comment type="similarity">
    <text evidence="8">Belongs to the ureidoglycolate lyase family.</text>
</comment>
<evidence type="ECO:0000313" key="11">
    <source>
        <dbReference type="Proteomes" id="UP000246352"/>
    </source>
</evidence>
<dbReference type="UniPathway" id="UPA00395"/>
<evidence type="ECO:0000256" key="1">
    <source>
        <dbReference type="ARBA" id="ARBA00001163"/>
    </source>
</evidence>
<dbReference type="GO" id="GO:0050385">
    <property type="term" value="F:ureidoglycolate lyase activity"/>
    <property type="evidence" value="ECO:0007669"/>
    <property type="project" value="UniProtKB-UniRule"/>
</dbReference>
<gene>
    <name evidence="8" type="primary">allA</name>
    <name evidence="10" type="ORF">DFR52_102426</name>
</gene>
<accession>A0A317PLF3</accession>
<comment type="catalytic activity">
    <reaction evidence="7 8">
        <text>(S)-ureidoglycolate = urea + glyoxylate</text>
        <dbReference type="Rhea" id="RHEA:11304"/>
        <dbReference type="ChEBI" id="CHEBI:16199"/>
        <dbReference type="ChEBI" id="CHEBI:36655"/>
        <dbReference type="ChEBI" id="CHEBI:57296"/>
        <dbReference type="EC" id="4.3.2.3"/>
    </reaction>
</comment>
<evidence type="ECO:0000313" key="10">
    <source>
        <dbReference type="EMBL" id="PWW01762.1"/>
    </source>
</evidence>
<dbReference type="GO" id="GO:0006145">
    <property type="term" value="P:purine nucleobase catabolic process"/>
    <property type="evidence" value="ECO:0007669"/>
    <property type="project" value="UniProtKB-UniRule"/>
</dbReference>
<keyword evidence="4 8" id="KW-0659">Purine metabolism</keyword>
<evidence type="ECO:0000256" key="2">
    <source>
        <dbReference type="ARBA" id="ARBA00004754"/>
    </source>
</evidence>
<evidence type="ECO:0000256" key="8">
    <source>
        <dbReference type="HAMAP-Rule" id="MF_00616"/>
    </source>
</evidence>
<dbReference type="GO" id="GO:0019628">
    <property type="term" value="P:urate catabolic process"/>
    <property type="evidence" value="ECO:0007669"/>
    <property type="project" value="UniProtKB-UniPathway"/>
</dbReference>
<dbReference type="AlphaFoldDB" id="A0A317PLF3"/>
<keyword evidence="5" id="KW-0210">Decarboxylase</keyword>
<dbReference type="InterPro" id="IPR018020">
    <property type="entry name" value="OHCU_decarboxylase"/>
</dbReference>
<protein>
    <recommendedName>
        <fullName evidence="8">Ureidoglycolate lyase</fullName>
        <ecNumber evidence="8">4.3.2.3</ecNumber>
    </recommendedName>
    <alternativeName>
        <fullName evidence="8">Ureidoglycolatase</fullName>
    </alternativeName>
</protein>
<keyword evidence="6 8" id="KW-0456">Lyase</keyword>
<comment type="pathway">
    <text evidence="8">Nitrogen metabolism; (S)-allantoin degradation.</text>
</comment>
<dbReference type="InterPro" id="IPR047233">
    <property type="entry name" value="UAH_cupin"/>
</dbReference>
<dbReference type="SUPFAM" id="SSF51182">
    <property type="entry name" value="RmlC-like cupins"/>
    <property type="match status" value="1"/>
</dbReference>
<dbReference type="InterPro" id="IPR011051">
    <property type="entry name" value="RmlC_Cupin_sf"/>
</dbReference>
<evidence type="ECO:0000256" key="4">
    <source>
        <dbReference type="ARBA" id="ARBA00022631"/>
    </source>
</evidence>
<dbReference type="GO" id="GO:0051997">
    <property type="term" value="F:2-oxo-4-hydroxy-4-carboxy-5-ureidoimidazoline decarboxylase activity"/>
    <property type="evidence" value="ECO:0007669"/>
    <property type="project" value="UniProtKB-EC"/>
</dbReference>
<proteinExistence type="inferred from homology"/>
<dbReference type="InterPro" id="IPR017580">
    <property type="entry name" value="OHCU_decarboxylase-1"/>
</dbReference>
<dbReference type="GO" id="GO:0000256">
    <property type="term" value="P:allantoin catabolic process"/>
    <property type="evidence" value="ECO:0007669"/>
    <property type="project" value="UniProtKB-UniRule"/>
</dbReference>
<dbReference type="NCBIfam" id="TIGR03164">
    <property type="entry name" value="UHCUDC"/>
    <property type="match status" value="1"/>
</dbReference>
<name>A0A317PLF3_9HYPH</name>
<dbReference type="EMBL" id="QGTR01000002">
    <property type="protein sequence ID" value="PWW01762.1"/>
    <property type="molecule type" value="Genomic_DNA"/>
</dbReference>
<organism evidence="10 11">
    <name type="scientific">Hoeflea marina</name>
    <dbReference type="NCBI Taxonomy" id="274592"/>
    <lineage>
        <taxon>Bacteria</taxon>
        <taxon>Pseudomonadati</taxon>
        <taxon>Pseudomonadota</taxon>
        <taxon>Alphaproteobacteria</taxon>
        <taxon>Hyphomicrobiales</taxon>
        <taxon>Rhizobiaceae</taxon>
        <taxon>Hoeflea</taxon>
    </lineage>
</organism>
<dbReference type="Proteomes" id="UP000246352">
    <property type="component" value="Unassembled WGS sequence"/>
</dbReference>
<comment type="cofactor">
    <cofactor evidence="8">
        <name>Ni(2+)</name>
        <dbReference type="ChEBI" id="CHEBI:49786"/>
    </cofactor>
</comment>
<dbReference type="Pfam" id="PF09349">
    <property type="entry name" value="OHCU_decarbox"/>
    <property type="match status" value="1"/>
</dbReference>
<sequence length="337" mass="35992">MSGRDAFLARFGGVYEHSAWVAERAWDHGRISEPLEAAAVASALAAEFRSASADARLAVLRAHPDLAGKLAIADRLTEESKSEQAGAGLDRLSPDELLTFTALNSRYVADFGFPFIIAVKGLTKDDILAAFEARIANSAEEEFATACAQVERIAGLRVAALLDEPVSASAPARASQALPLEALTAEAFSPFGTVLDTASAELRLINGGTTERFHALATADTEAGSGRTILSLFRAQPRAFPYSVTMMERHPLGSQAFFPMSGRDWIAVVATDDNGRPGAPRGFRVPGGVGLQYGRNVWHHPLIAVGEVADFLVMDRDGPGDNLEEVDYPEPFSIARP</sequence>
<reference evidence="10 11" key="1">
    <citation type="submission" date="2018-05" db="EMBL/GenBank/DDBJ databases">
        <title>Genomic Encyclopedia of Type Strains, Phase IV (KMG-IV): sequencing the most valuable type-strain genomes for metagenomic binning, comparative biology and taxonomic classification.</title>
        <authorList>
            <person name="Goeker M."/>
        </authorList>
    </citation>
    <scope>NUCLEOTIDE SEQUENCE [LARGE SCALE GENOMIC DNA]</scope>
    <source>
        <strain evidence="10 11">DSM 16791</strain>
    </source>
</reference>
<comment type="catalytic activity">
    <reaction evidence="1">
        <text>5-hydroxy-2-oxo-4-ureido-2,5-dihydro-1H-imidazole-5-carboxylate + H(+) = (S)-allantoin + CO2</text>
        <dbReference type="Rhea" id="RHEA:26301"/>
        <dbReference type="ChEBI" id="CHEBI:15378"/>
        <dbReference type="ChEBI" id="CHEBI:15678"/>
        <dbReference type="ChEBI" id="CHEBI:16526"/>
        <dbReference type="ChEBI" id="CHEBI:58639"/>
        <dbReference type="EC" id="4.1.1.97"/>
    </reaction>
</comment>
<evidence type="ECO:0000256" key="7">
    <source>
        <dbReference type="ARBA" id="ARBA00047684"/>
    </source>
</evidence>
<dbReference type="SUPFAM" id="SSF158694">
    <property type="entry name" value="UraD-Like"/>
    <property type="match status" value="1"/>
</dbReference>
<dbReference type="InterPro" id="IPR007247">
    <property type="entry name" value="Ureidogly_lyase"/>
</dbReference>
<comment type="pathway">
    <text evidence="2">Purine metabolism; urate degradation; (S)-allantoin from urate: step 3/3.</text>
</comment>
<dbReference type="InterPro" id="IPR024060">
    <property type="entry name" value="Ureidoglycolate_lyase_dom_sf"/>
</dbReference>
<dbReference type="Gene3D" id="1.10.3330.10">
    <property type="entry name" value="Oxo-4-hydroxy-4-carboxy-5-ureidoimidazoline decarboxylase"/>
    <property type="match status" value="1"/>
</dbReference>
<feature type="domain" description="Oxo-4-hydroxy-4-carboxy-5-ureidoimidazoline decarboxylase" evidence="9">
    <location>
        <begin position="4"/>
        <end position="158"/>
    </location>
</feature>